<dbReference type="Gene3D" id="4.10.240.10">
    <property type="entry name" value="Zn(2)-C6 fungal-type DNA-binding domain"/>
    <property type="match status" value="1"/>
</dbReference>
<feature type="domain" description="Zn(2)-C6 fungal-type" evidence="9">
    <location>
        <begin position="66"/>
        <end position="95"/>
    </location>
</feature>
<keyword evidence="4" id="KW-0805">Transcription regulation</keyword>
<dbReference type="FunFam" id="3.30.160.60:FF:002343">
    <property type="entry name" value="Zinc finger protein 33A"/>
    <property type="match status" value="1"/>
</dbReference>
<evidence type="ECO:0000256" key="2">
    <source>
        <dbReference type="ARBA" id="ARBA00022771"/>
    </source>
</evidence>
<evidence type="ECO:0000256" key="1">
    <source>
        <dbReference type="ARBA" id="ARBA00022723"/>
    </source>
</evidence>
<feature type="compositionally biased region" description="Polar residues" evidence="8">
    <location>
        <begin position="268"/>
        <end position="285"/>
    </location>
</feature>
<dbReference type="InterPro" id="IPR013087">
    <property type="entry name" value="Znf_C2H2_type"/>
</dbReference>
<evidence type="ECO:0000256" key="4">
    <source>
        <dbReference type="ARBA" id="ARBA00023015"/>
    </source>
</evidence>
<protein>
    <submittedName>
        <fullName evidence="11">Uncharacterized protein</fullName>
    </submittedName>
</protein>
<evidence type="ECO:0000313" key="11">
    <source>
        <dbReference type="EMBL" id="KAH7349869.1"/>
    </source>
</evidence>
<dbReference type="Gene3D" id="3.30.160.60">
    <property type="entry name" value="Classic Zinc Finger"/>
    <property type="match status" value="2"/>
</dbReference>
<comment type="caution">
    <text evidence="11">The sequence shown here is derived from an EMBL/GenBank/DDBJ whole genome shotgun (WGS) entry which is preliminary data.</text>
</comment>
<keyword evidence="6" id="KW-0539">Nucleus</keyword>
<dbReference type="PROSITE" id="PS50157">
    <property type="entry name" value="ZINC_FINGER_C2H2_2"/>
    <property type="match status" value="2"/>
</dbReference>
<keyword evidence="12" id="KW-1185">Reference proteome</keyword>
<dbReference type="OrthoDB" id="4833235at2759"/>
<evidence type="ECO:0000259" key="10">
    <source>
        <dbReference type="PROSITE" id="PS50157"/>
    </source>
</evidence>
<dbReference type="InterPro" id="IPR007219">
    <property type="entry name" value="XnlR_reg_dom"/>
</dbReference>
<dbReference type="PROSITE" id="PS00028">
    <property type="entry name" value="ZINC_FINGER_C2H2_1"/>
    <property type="match status" value="2"/>
</dbReference>
<keyword evidence="5" id="KW-0804">Transcription</keyword>
<evidence type="ECO:0000256" key="8">
    <source>
        <dbReference type="SAM" id="MobiDB-lite"/>
    </source>
</evidence>
<feature type="compositionally biased region" description="Polar residues" evidence="8">
    <location>
        <begin position="345"/>
        <end position="356"/>
    </location>
</feature>
<accession>A0A8K0T6C1</accession>
<keyword evidence="1" id="KW-0479">Metal-binding</keyword>
<feature type="region of interest" description="Disordered" evidence="8">
    <location>
        <begin position="852"/>
        <end position="884"/>
    </location>
</feature>
<dbReference type="InterPro" id="IPR036236">
    <property type="entry name" value="Znf_C2H2_sf"/>
</dbReference>
<feature type="region of interest" description="Disordered" evidence="8">
    <location>
        <begin position="337"/>
        <end position="375"/>
    </location>
</feature>
<dbReference type="SUPFAM" id="SSF57701">
    <property type="entry name" value="Zn2/Cys6 DNA-binding domain"/>
    <property type="match status" value="1"/>
</dbReference>
<name>A0A8K0T6C1_9PEZI</name>
<evidence type="ECO:0000313" key="12">
    <source>
        <dbReference type="Proteomes" id="UP000813385"/>
    </source>
</evidence>
<gene>
    <name evidence="11" type="ORF">B0T11DRAFT_135358</name>
</gene>
<dbReference type="Pfam" id="PF00172">
    <property type="entry name" value="Zn_clus"/>
    <property type="match status" value="1"/>
</dbReference>
<dbReference type="Pfam" id="PF00096">
    <property type="entry name" value="zf-C2H2"/>
    <property type="match status" value="1"/>
</dbReference>
<organism evidence="11 12">
    <name type="scientific">Plectosphaerella cucumerina</name>
    <dbReference type="NCBI Taxonomy" id="40658"/>
    <lineage>
        <taxon>Eukaryota</taxon>
        <taxon>Fungi</taxon>
        <taxon>Dikarya</taxon>
        <taxon>Ascomycota</taxon>
        <taxon>Pezizomycotina</taxon>
        <taxon>Sordariomycetes</taxon>
        <taxon>Hypocreomycetidae</taxon>
        <taxon>Glomerellales</taxon>
        <taxon>Plectosphaerellaceae</taxon>
        <taxon>Plectosphaerella</taxon>
    </lineage>
</organism>
<dbReference type="CDD" id="cd15489">
    <property type="entry name" value="PHD_SF"/>
    <property type="match status" value="1"/>
</dbReference>
<evidence type="ECO:0000256" key="7">
    <source>
        <dbReference type="PROSITE-ProRule" id="PRU00042"/>
    </source>
</evidence>
<dbReference type="InterPro" id="IPR001138">
    <property type="entry name" value="Zn2Cys6_DnaBD"/>
</dbReference>
<dbReference type="PROSITE" id="PS50048">
    <property type="entry name" value="ZN2_CY6_FUNGAL_2"/>
    <property type="match status" value="1"/>
</dbReference>
<dbReference type="SMART" id="SM00355">
    <property type="entry name" value="ZnF_C2H2"/>
    <property type="match status" value="2"/>
</dbReference>
<dbReference type="EMBL" id="JAGPXD010000006">
    <property type="protein sequence ID" value="KAH7349869.1"/>
    <property type="molecule type" value="Genomic_DNA"/>
</dbReference>
<dbReference type="SUPFAM" id="SSF57667">
    <property type="entry name" value="beta-beta-alpha zinc fingers"/>
    <property type="match status" value="1"/>
</dbReference>
<dbReference type="SMART" id="SM00066">
    <property type="entry name" value="GAL4"/>
    <property type="match status" value="1"/>
</dbReference>
<evidence type="ECO:0000256" key="5">
    <source>
        <dbReference type="ARBA" id="ARBA00023163"/>
    </source>
</evidence>
<feature type="region of interest" description="Disordered" evidence="8">
    <location>
        <begin position="268"/>
        <end position="323"/>
    </location>
</feature>
<feature type="domain" description="C2H2-type" evidence="10">
    <location>
        <begin position="30"/>
        <end position="57"/>
    </location>
</feature>
<dbReference type="GO" id="GO:0006351">
    <property type="term" value="P:DNA-templated transcription"/>
    <property type="evidence" value="ECO:0007669"/>
    <property type="project" value="InterPro"/>
</dbReference>
<dbReference type="CDD" id="cd12148">
    <property type="entry name" value="fungal_TF_MHR"/>
    <property type="match status" value="1"/>
</dbReference>
<dbReference type="Pfam" id="PF13912">
    <property type="entry name" value="zf-C2H2_6"/>
    <property type="match status" value="1"/>
</dbReference>
<dbReference type="GO" id="GO:0000981">
    <property type="term" value="F:DNA-binding transcription factor activity, RNA polymerase II-specific"/>
    <property type="evidence" value="ECO:0007669"/>
    <property type="project" value="InterPro"/>
</dbReference>
<dbReference type="CDD" id="cd00067">
    <property type="entry name" value="GAL4"/>
    <property type="match status" value="1"/>
</dbReference>
<dbReference type="Proteomes" id="UP000813385">
    <property type="component" value="Unassembled WGS sequence"/>
</dbReference>
<dbReference type="PANTHER" id="PTHR47660">
    <property type="entry name" value="TRANSCRIPTION FACTOR WITH C2H2 AND ZN(2)-CYS(6) DNA BINDING DOMAIN (EUROFUNG)-RELATED-RELATED"/>
    <property type="match status" value="1"/>
</dbReference>
<reference evidence="11" key="1">
    <citation type="journal article" date="2021" name="Nat. Commun.">
        <title>Genetic determinants of endophytism in the Arabidopsis root mycobiome.</title>
        <authorList>
            <person name="Mesny F."/>
            <person name="Miyauchi S."/>
            <person name="Thiergart T."/>
            <person name="Pickel B."/>
            <person name="Atanasova L."/>
            <person name="Karlsson M."/>
            <person name="Huettel B."/>
            <person name="Barry K.W."/>
            <person name="Haridas S."/>
            <person name="Chen C."/>
            <person name="Bauer D."/>
            <person name="Andreopoulos W."/>
            <person name="Pangilinan J."/>
            <person name="LaButti K."/>
            <person name="Riley R."/>
            <person name="Lipzen A."/>
            <person name="Clum A."/>
            <person name="Drula E."/>
            <person name="Henrissat B."/>
            <person name="Kohler A."/>
            <person name="Grigoriev I.V."/>
            <person name="Martin F.M."/>
            <person name="Hacquard S."/>
        </authorList>
    </citation>
    <scope>NUCLEOTIDE SEQUENCE</scope>
    <source>
        <strain evidence="11">MPI-CAGE-AT-0016</strain>
    </source>
</reference>
<dbReference type="InterPro" id="IPR036864">
    <property type="entry name" value="Zn2-C6_fun-type_DNA-bd_sf"/>
</dbReference>
<dbReference type="GO" id="GO:0003677">
    <property type="term" value="F:DNA binding"/>
    <property type="evidence" value="ECO:0007669"/>
    <property type="project" value="InterPro"/>
</dbReference>
<dbReference type="GO" id="GO:0008270">
    <property type="term" value="F:zinc ion binding"/>
    <property type="evidence" value="ECO:0007669"/>
    <property type="project" value="UniProtKB-KW"/>
</dbReference>
<evidence type="ECO:0000256" key="6">
    <source>
        <dbReference type="ARBA" id="ARBA00023242"/>
    </source>
</evidence>
<feature type="domain" description="C2H2-type" evidence="10">
    <location>
        <begin position="2"/>
        <end position="29"/>
    </location>
</feature>
<dbReference type="Pfam" id="PF04082">
    <property type="entry name" value="Fungal_trans"/>
    <property type="match status" value="1"/>
</dbReference>
<proteinExistence type="predicted"/>
<evidence type="ECO:0000259" key="9">
    <source>
        <dbReference type="PROSITE" id="PS50048"/>
    </source>
</evidence>
<feature type="region of interest" description="Disordered" evidence="8">
    <location>
        <begin position="108"/>
        <end position="130"/>
    </location>
</feature>
<evidence type="ECO:0000256" key="3">
    <source>
        <dbReference type="ARBA" id="ARBA00022833"/>
    </source>
</evidence>
<keyword evidence="3" id="KW-0862">Zinc</keyword>
<dbReference type="PANTHER" id="PTHR47660:SF7">
    <property type="entry name" value="TRANSCRIPTION FACTOR WITH C2H2 AND ZN(2)-CYS(6) DNA BINDING DOMAIN (EUROFUNG)"/>
    <property type="match status" value="1"/>
</dbReference>
<keyword evidence="2 7" id="KW-0863">Zinc-finger</keyword>
<sequence length="982" mass="109213">MIQCEICETSFHRQEHLTRHQRIHTSEKPFACPTCGKAFSRQDVLGRHIATHDQSSHESPGTYARACRECAASRVRCSRGDPCGRCVSRELQCHYPMARKRIASPSGEALVEGDRVDPDASVTSQRGRERGHLANTNARPVEVDVISHHPEQSFGNLGLPALVDHQTFPSPPMGIASQTSWLPVINPSHRPPVIDLGTLGDAGEPTEPQSFLPRAAYEGQAIDLSSINWMSPEDHSMLDWAGQLAFLTSENAAIDFMGPQDLFGVQEQLQGSTSASTEGARSSNGWRPPETPSIQRHTGPDDGEEHASAPTEGTEGSTPSMSTERRFYVEGAGARAPFRGRATHGPSSVTLPAVSNKSHEPDAPDGWMSPETGAGTSADARSINNLVSIKSYENLLRGLQAEAWQPCPGVDVGDFPSISLVRLFVRLYFEHFHPTLPFLRRGTPLCEKPQDWVLLLAVATTGTRYAQGTQNATIRKHLLDLSQTVISRRFNGPVQDDHRLWVLGLDDLHSPLVDLPTLQASVLHLISMLHEGTAFYVNQGLIERQRLVQACLSMDLFEPGERAQGVDEPEPRDDLVRDWLVQQARIRTGLTIWLLDSVIAFQFGCPPLMKLGDATVNLPCQEEVWDHPTVDKMSRESSRSVTLLEAVEILYMKKKLPPSLSEFGTQVLIYAIYRRTKEANYQHQTTLSSWTPSASIQKHSKMEVAEETWPPSRPILSAWRNIACDCLDILHWDANSKAATAAGWEHPTIMHLHLSRLLVLTPTQHMQTFSRAFSRTPLNGSLESAKLARTRYHILQWALRDQYKARLAIIHAGALLWHVRRYSSNSFLEPFSIYIATLVVWTYSVTIQSVRSQTGPATRATDVRSGTGDNGTNHGSPEDPEPSFIHLDRPCDDEMVQTYVRSGDKMSAHMSRVGNILEPEAPRRILREGRRLLIGRDTPPRSSQMTELDEMREDGIPVWGIERSYAELLVRLIHNTNTSGGG</sequence>
<dbReference type="PROSITE" id="PS00463">
    <property type="entry name" value="ZN2_CY6_FUNGAL_1"/>
    <property type="match status" value="1"/>
</dbReference>
<dbReference type="AlphaFoldDB" id="A0A8K0T6C1"/>